<dbReference type="SUPFAM" id="SSF49599">
    <property type="entry name" value="TRAF domain-like"/>
    <property type="match status" value="1"/>
</dbReference>
<dbReference type="Proteomes" id="UP000492821">
    <property type="component" value="Unassembled WGS sequence"/>
</dbReference>
<dbReference type="PANTHER" id="PTHR45877">
    <property type="entry name" value="E3 UBIQUITIN-PROTEIN LIGASE SIAH2"/>
    <property type="match status" value="1"/>
</dbReference>
<feature type="domain" description="SIAH-type" evidence="12">
    <location>
        <begin position="141"/>
        <end position="199"/>
    </location>
</feature>
<evidence type="ECO:0000256" key="3">
    <source>
        <dbReference type="ARBA" id="ARBA00009119"/>
    </source>
</evidence>
<sequence>MLRRQVRNSPIWTWPTHPGFLRHTMNDNSIPSENLSSKTAGNSEKLISAVIMNPINNSAHSVAPQFNAANANGAHPSASSSELLSAFECPVCLDCMLPPYLQCPSGHLVCGSCRPKVTCCPSCRGPVPSIRNLAMERIASTLIFPCRYNGCTQSFAAQEKVEHEEVCEHRPYSCPCPGAACKWQGALPEVMTHLVRNHKSITTLQGEDIVFLATDINLPGAVDWVMMQNCFGYYFMLVLEKQDKAELQTSTANTQMFYAVVQLIGAKNDAESFMYRLELNNRRRRLTFEGTPRSIHEGVSGSINQSDCLCFDTNQAQLFSENGNLGINVTITRLSDAADDGSSVSSGRVCKVDK</sequence>
<evidence type="ECO:0000256" key="10">
    <source>
        <dbReference type="RuleBase" id="RU201113"/>
    </source>
</evidence>
<proteinExistence type="inferred from homology"/>
<dbReference type="InterPro" id="IPR018121">
    <property type="entry name" value="7-in-absentia-prot_TRAF-dom"/>
</dbReference>
<evidence type="ECO:0000256" key="9">
    <source>
        <dbReference type="PROSITE-ProRule" id="PRU00455"/>
    </source>
</evidence>
<dbReference type="InterPro" id="IPR049548">
    <property type="entry name" value="Sina-like_RING"/>
</dbReference>
<dbReference type="GO" id="GO:0043161">
    <property type="term" value="P:proteasome-mediated ubiquitin-dependent protein catabolic process"/>
    <property type="evidence" value="ECO:0007669"/>
    <property type="project" value="TreeGrafter"/>
</dbReference>
<protein>
    <recommendedName>
        <fullName evidence="10">E3 ubiquitin-protein ligase</fullName>
        <ecNumber evidence="10">2.3.2.27</ecNumber>
    </recommendedName>
</protein>
<dbReference type="FunFam" id="2.60.210.10:FF:000002">
    <property type="entry name" value="E3 ubiquitin-protein ligase"/>
    <property type="match status" value="1"/>
</dbReference>
<comment type="domain">
    <text evidence="10">The SBD domain (substrate-binding domain) mediates the interaction with substrate proteins. It is related to the TRAF family.</text>
</comment>
<feature type="domain" description="RING-type" evidence="11">
    <location>
        <begin position="89"/>
        <end position="124"/>
    </location>
</feature>
<dbReference type="Gene3D" id="2.60.210.10">
    <property type="entry name" value="Apoptosis, Tumor Necrosis Factor Receptor Associated Protein 2, Chain A"/>
    <property type="match status" value="1"/>
</dbReference>
<dbReference type="GO" id="GO:0031624">
    <property type="term" value="F:ubiquitin conjugating enzyme binding"/>
    <property type="evidence" value="ECO:0007669"/>
    <property type="project" value="TreeGrafter"/>
</dbReference>
<organism evidence="13 14">
    <name type="scientific">Panagrellus redivivus</name>
    <name type="common">Microworm</name>
    <dbReference type="NCBI Taxonomy" id="6233"/>
    <lineage>
        <taxon>Eukaryota</taxon>
        <taxon>Metazoa</taxon>
        <taxon>Ecdysozoa</taxon>
        <taxon>Nematoda</taxon>
        <taxon>Chromadorea</taxon>
        <taxon>Rhabditida</taxon>
        <taxon>Tylenchina</taxon>
        <taxon>Panagrolaimomorpha</taxon>
        <taxon>Panagrolaimoidea</taxon>
        <taxon>Panagrolaimidae</taxon>
        <taxon>Panagrellus</taxon>
    </lineage>
</organism>
<dbReference type="Pfam" id="PF03145">
    <property type="entry name" value="Sina_TRAF"/>
    <property type="match status" value="1"/>
</dbReference>
<dbReference type="InterPro" id="IPR013083">
    <property type="entry name" value="Znf_RING/FYVE/PHD"/>
</dbReference>
<dbReference type="InterPro" id="IPR004162">
    <property type="entry name" value="SINA-like_animal"/>
</dbReference>
<evidence type="ECO:0000256" key="5">
    <source>
        <dbReference type="ARBA" id="ARBA00022723"/>
    </source>
</evidence>
<dbReference type="Gene3D" id="3.30.40.10">
    <property type="entry name" value="Zinc/RING finger domain, C3HC4 (zinc finger)"/>
    <property type="match status" value="1"/>
</dbReference>
<evidence type="ECO:0000259" key="12">
    <source>
        <dbReference type="PROSITE" id="PS51081"/>
    </source>
</evidence>
<dbReference type="AlphaFoldDB" id="A0A7E4VNT6"/>
<dbReference type="UniPathway" id="UPA00143"/>
<dbReference type="PROSITE" id="PS50089">
    <property type="entry name" value="ZF_RING_2"/>
    <property type="match status" value="1"/>
</dbReference>
<comment type="pathway">
    <text evidence="2 10">Protein modification; protein ubiquitination.</text>
</comment>
<dbReference type="Gene3D" id="3.30.160.60">
    <property type="entry name" value="Classic Zinc Finger"/>
    <property type="match status" value="1"/>
</dbReference>
<reference evidence="13" key="1">
    <citation type="journal article" date="2013" name="Genetics">
        <title>The draft genome and transcriptome of Panagrellus redivivus are shaped by the harsh demands of a free-living lifestyle.</title>
        <authorList>
            <person name="Srinivasan J."/>
            <person name="Dillman A.R."/>
            <person name="Macchietto M.G."/>
            <person name="Heikkinen L."/>
            <person name="Lakso M."/>
            <person name="Fracchia K.M."/>
            <person name="Antoshechkin I."/>
            <person name="Mortazavi A."/>
            <person name="Wong G."/>
            <person name="Sternberg P.W."/>
        </authorList>
    </citation>
    <scope>NUCLEOTIDE SEQUENCE [LARGE SCALE GENOMIC DNA]</scope>
    <source>
        <strain evidence="13">MT8872</strain>
    </source>
</reference>
<name>A0A7E4VNT6_PANRE</name>
<dbReference type="GO" id="GO:0061630">
    <property type="term" value="F:ubiquitin protein ligase activity"/>
    <property type="evidence" value="ECO:0007669"/>
    <property type="project" value="UniProtKB-EC"/>
</dbReference>
<evidence type="ECO:0000313" key="14">
    <source>
        <dbReference type="WBParaSite" id="Pan_g23214.t1"/>
    </source>
</evidence>
<dbReference type="GO" id="GO:0008270">
    <property type="term" value="F:zinc ion binding"/>
    <property type="evidence" value="ECO:0007669"/>
    <property type="project" value="UniProtKB-KW"/>
</dbReference>
<keyword evidence="6 9" id="KW-0863">Zinc-finger</keyword>
<dbReference type="GO" id="GO:0016567">
    <property type="term" value="P:protein ubiquitination"/>
    <property type="evidence" value="ECO:0007669"/>
    <property type="project" value="UniProtKB-UniPathway"/>
</dbReference>
<keyword evidence="8 10" id="KW-0862">Zinc</keyword>
<evidence type="ECO:0000256" key="1">
    <source>
        <dbReference type="ARBA" id="ARBA00000900"/>
    </source>
</evidence>
<keyword evidence="7 10" id="KW-0833">Ubl conjugation pathway</keyword>
<evidence type="ECO:0000256" key="6">
    <source>
        <dbReference type="ARBA" id="ARBA00022771"/>
    </source>
</evidence>
<dbReference type="InterPro" id="IPR008974">
    <property type="entry name" value="TRAF-like"/>
</dbReference>
<dbReference type="GO" id="GO:0005737">
    <property type="term" value="C:cytoplasm"/>
    <property type="evidence" value="ECO:0007669"/>
    <property type="project" value="InterPro"/>
</dbReference>
<dbReference type="InterPro" id="IPR001841">
    <property type="entry name" value="Znf_RING"/>
</dbReference>
<dbReference type="PANTHER" id="PTHR45877:SF2">
    <property type="entry name" value="E3 UBIQUITIN-PROTEIN LIGASE SINA-RELATED"/>
    <property type="match status" value="1"/>
</dbReference>
<evidence type="ECO:0000256" key="7">
    <source>
        <dbReference type="ARBA" id="ARBA00022786"/>
    </source>
</evidence>
<evidence type="ECO:0000259" key="11">
    <source>
        <dbReference type="PROSITE" id="PS50089"/>
    </source>
</evidence>
<dbReference type="SUPFAM" id="SSF57850">
    <property type="entry name" value="RING/U-box"/>
    <property type="match status" value="1"/>
</dbReference>
<comment type="similarity">
    <text evidence="3 10">Belongs to the SINA (Seven in absentia) family.</text>
</comment>
<comment type="function">
    <text evidence="10">E3 ubiquitin-protein ligase that mediates ubiquitination and subsequent proteasomal degradation of target proteins. E3 ubiquitin ligases accept ubiquitin from an E2 ubiquitin-conjugating enzyme in the form of a thioester and then directly transfers the ubiquitin to targeted substrates.</text>
</comment>
<evidence type="ECO:0000256" key="4">
    <source>
        <dbReference type="ARBA" id="ARBA00022679"/>
    </source>
</evidence>
<dbReference type="Pfam" id="PF21361">
    <property type="entry name" value="Sina_ZnF"/>
    <property type="match status" value="1"/>
</dbReference>
<dbReference type="WBParaSite" id="Pan_g23214.t1">
    <property type="protein sequence ID" value="Pan_g23214.t1"/>
    <property type="gene ID" value="Pan_g23214"/>
</dbReference>
<comment type="domain">
    <text evidence="10">The RING-type zinc finger domain is essential for ubiquitin ligase activity.</text>
</comment>
<reference evidence="14" key="2">
    <citation type="submission" date="2020-10" db="UniProtKB">
        <authorList>
            <consortium name="WormBaseParasite"/>
        </authorList>
    </citation>
    <scope>IDENTIFICATION</scope>
</reference>
<dbReference type="GO" id="GO:0030154">
    <property type="term" value="P:cell differentiation"/>
    <property type="evidence" value="ECO:0007669"/>
    <property type="project" value="UniProtKB-ARBA"/>
</dbReference>
<accession>A0A7E4VNT6</accession>
<dbReference type="EC" id="2.3.2.27" evidence="10"/>
<dbReference type="FunFam" id="3.30.40.10:FF:000041">
    <property type="entry name" value="E3 ubiquitin-protein ligase SINAT3"/>
    <property type="match status" value="1"/>
</dbReference>
<comment type="catalytic activity">
    <reaction evidence="1 10">
        <text>S-ubiquitinyl-[E2 ubiquitin-conjugating enzyme]-L-cysteine + [acceptor protein]-L-lysine = [E2 ubiquitin-conjugating enzyme]-L-cysteine + N(6)-ubiquitinyl-[acceptor protein]-L-lysine.</text>
        <dbReference type="EC" id="2.3.2.27"/>
    </reaction>
</comment>
<dbReference type="InterPro" id="IPR013010">
    <property type="entry name" value="Znf_SIAH"/>
</dbReference>
<keyword evidence="5 10" id="KW-0479">Metal-binding</keyword>
<evidence type="ECO:0000313" key="13">
    <source>
        <dbReference type="Proteomes" id="UP000492821"/>
    </source>
</evidence>
<dbReference type="Pfam" id="PF21362">
    <property type="entry name" value="Sina_RING"/>
    <property type="match status" value="1"/>
</dbReference>
<evidence type="ECO:0000256" key="2">
    <source>
        <dbReference type="ARBA" id="ARBA00004906"/>
    </source>
</evidence>
<keyword evidence="13" id="KW-1185">Reference proteome</keyword>
<dbReference type="PROSITE" id="PS51081">
    <property type="entry name" value="ZF_SIAH"/>
    <property type="match status" value="1"/>
</dbReference>
<keyword evidence="4" id="KW-0808">Transferase</keyword>
<evidence type="ECO:0000256" key="8">
    <source>
        <dbReference type="ARBA" id="ARBA00022833"/>
    </source>
</evidence>